<organism evidence="1 2">
    <name type="scientific">Rotaria sordida</name>
    <dbReference type="NCBI Taxonomy" id="392033"/>
    <lineage>
        <taxon>Eukaryota</taxon>
        <taxon>Metazoa</taxon>
        <taxon>Spiralia</taxon>
        <taxon>Gnathifera</taxon>
        <taxon>Rotifera</taxon>
        <taxon>Eurotatoria</taxon>
        <taxon>Bdelloidea</taxon>
        <taxon>Philodinida</taxon>
        <taxon>Philodinidae</taxon>
        <taxon>Rotaria</taxon>
    </lineage>
</organism>
<name>A0A820KE99_9BILA</name>
<dbReference type="EMBL" id="CAJOBD010047312">
    <property type="protein sequence ID" value="CAF4340284.1"/>
    <property type="molecule type" value="Genomic_DNA"/>
</dbReference>
<dbReference type="AlphaFoldDB" id="A0A820KE99"/>
<comment type="caution">
    <text evidence="1">The sequence shown here is derived from an EMBL/GenBank/DDBJ whole genome shotgun (WGS) entry which is preliminary data.</text>
</comment>
<accession>A0A820KE99</accession>
<reference evidence="1" key="1">
    <citation type="submission" date="2021-02" db="EMBL/GenBank/DDBJ databases">
        <authorList>
            <person name="Nowell W R."/>
        </authorList>
    </citation>
    <scope>NUCLEOTIDE SEQUENCE</scope>
</reference>
<evidence type="ECO:0000313" key="2">
    <source>
        <dbReference type="Proteomes" id="UP000663836"/>
    </source>
</evidence>
<gene>
    <name evidence="1" type="ORF">JBS370_LOCUS41603</name>
</gene>
<feature type="non-terminal residue" evidence="1">
    <location>
        <position position="1"/>
    </location>
</feature>
<dbReference type="Proteomes" id="UP000663836">
    <property type="component" value="Unassembled WGS sequence"/>
</dbReference>
<proteinExistence type="predicted"/>
<protein>
    <submittedName>
        <fullName evidence="1">Uncharacterized protein</fullName>
    </submittedName>
</protein>
<sequence length="38" mass="4370">RNRTSFDLLNLIDDDDLTDEQLDVYDQLKQSLSSAKAI</sequence>
<evidence type="ECO:0000313" key="1">
    <source>
        <dbReference type="EMBL" id="CAF4340284.1"/>
    </source>
</evidence>